<feature type="region of interest" description="Disordered" evidence="6">
    <location>
        <begin position="1"/>
        <end position="61"/>
    </location>
</feature>
<dbReference type="Proteomes" id="UP001148299">
    <property type="component" value="Unassembled WGS sequence"/>
</dbReference>
<feature type="repeat" description="TPR" evidence="4">
    <location>
        <begin position="210"/>
        <end position="243"/>
    </location>
</feature>
<evidence type="ECO:0000313" key="8">
    <source>
        <dbReference type="EMBL" id="KAJ5349245.1"/>
    </source>
</evidence>
<proteinExistence type="inferred from homology"/>
<sequence>MSRVEELPDDFDETLNLNDAPPEVTQNLPQPGFDAFAPGNDVPFPINEEGLKARQNDPNAPELPPAIAAIQSHSSEELMAMMNKTPLFMTDIENAGDEKGENVLLDALQALQNEGTRAEVANTFKGQGNEAVQELKWIDAKEFYTKALAVINAKENKWEQPEDPKEEAELLVKLEEASYSNRALCNLELGNYRSCTLDCAGSLKINPKNIKAYYRSSLALFKLDKIAEAEDSVKRGLAIDPESKALQESSKKIAERKAQLERAAARKRAEEELLRKQNTMLSTALKARQIRTRKTEQPPDLEDAKIRLVPDPLSPESTIEFPAVFLYPMEAESDFIKSFSEMNSISDHLDYIFPLPWDIKKEYTVNNVECFMQTVTGGLIKAGKSLPLLQILSGGKVEVIDQLVNIYVVPLSKTGKFIAEMKARKSG</sequence>
<dbReference type="PANTHER" id="PTHR46035">
    <property type="entry name" value="TETRATRICOPEPTIDE REPEAT PROTEIN 4"/>
    <property type="match status" value="1"/>
</dbReference>
<protein>
    <submittedName>
        <fullName evidence="8">Tetratricopeptide-like helical</fullName>
    </submittedName>
</protein>
<dbReference type="AlphaFoldDB" id="A0A9W9QXQ6"/>
<reference evidence="8" key="2">
    <citation type="journal article" date="2023" name="IMA Fungus">
        <title>Comparative genomic study of the Penicillium genus elucidates a diverse pangenome and 15 lateral gene transfer events.</title>
        <authorList>
            <person name="Petersen C."/>
            <person name="Sorensen T."/>
            <person name="Nielsen M.R."/>
            <person name="Sondergaard T.E."/>
            <person name="Sorensen J.L."/>
            <person name="Fitzpatrick D.A."/>
            <person name="Frisvad J.C."/>
            <person name="Nielsen K.L."/>
        </authorList>
    </citation>
    <scope>NUCLEOTIDE SEQUENCE</scope>
    <source>
        <strain evidence="8">IBT 35675</strain>
    </source>
</reference>
<dbReference type="EMBL" id="JAPZBR010000006">
    <property type="protein sequence ID" value="KAJ5349245.1"/>
    <property type="molecule type" value="Genomic_DNA"/>
</dbReference>
<name>A0A9W9QXQ6_PENBR</name>
<dbReference type="InterPro" id="IPR019734">
    <property type="entry name" value="TPR_rpt"/>
</dbReference>
<keyword evidence="2 4" id="KW-0802">TPR repeat</keyword>
<dbReference type="Pfam" id="PF18972">
    <property type="entry name" value="Wheel"/>
    <property type="match status" value="1"/>
</dbReference>
<dbReference type="InterPro" id="IPR011990">
    <property type="entry name" value="TPR-like_helical_dom_sf"/>
</dbReference>
<evidence type="ECO:0000256" key="1">
    <source>
        <dbReference type="ARBA" id="ARBA00022737"/>
    </source>
</evidence>
<keyword evidence="1" id="KW-0677">Repeat</keyword>
<accession>A0A9W9QXQ6</accession>
<evidence type="ECO:0000256" key="3">
    <source>
        <dbReference type="ARBA" id="ARBA00023602"/>
    </source>
</evidence>
<evidence type="ECO:0000313" key="9">
    <source>
        <dbReference type="Proteomes" id="UP001148299"/>
    </source>
</evidence>
<dbReference type="GO" id="GO:0006457">
    <property type="term" value="P:protein folding"/>
    <property type="evidence" value="ECO:0007669"/>
    <property type="project" value="TreeGrafter"/>
</dbReference>
<evidence type="ECO:0000256" key="5">
    <source>
        <dbReference type="SAM" id="Coils"/>
    </source>
</evidence>
<dbReference type="GO" id="GO:0030544">
    <property type="term" value="F:Hsp70 protein binding"/>
    <property type="evidence" value="ECO:0007669"/>
    <property type="project" value="TreeGrafter"/>
</dbReference>
<evidence type="ECO:0000256" key="6">
    <source>
        <dbReference type="SAM" id="MobiDB-lite"/>
    </source>
</evidence>
<dbReference type="FunFam" id="1.25.40.10:FF:000611">
    <property type="entry name" value="TPR repeat protein"/>
    <property type="match status" value="1"/>
</dbReference>
<comment type="caution">
    <text evidence="8">The sequence shown here is derived from an EMBL/GenBank/DDBJ whole genome shotgun (WGS) entry which is preliminary data.</text>
</comment>
<dbReference type="PROSITE" id="PS50005">
    <property type="entry name" value="TPR"/>
    <property type="match status" value="1"/>
</dbReference>
<dbReference type="Gene3D" id="1.25.40.10">
    <property type="entry name" value="Tetratricopeptide repeat domain"/>
    <property type="match status" value="1"/>
</dbReference>
<reference evidence="8" key="1">
    <citation type="submission" date="2022-12" db="EMBL/GenBank/DDBJ databases">
        <authorList>
            <person name="Petersen C."/>
        </authorList>
    </citation>
    <scope>NUCLEOTIDE SEQUENCE</scope>
    <source>
        <strain evidence="8">IBT 35675</strain>
    </source>
</reference>
<dbReference type="GO" id="GO:0051879">
    <property type="term" value="F:Hsp90 protein binding"/>
    <property type="evidence" value="ECO:0007669"/>
    <property type="project" value="InterPro"/>
</dbReference>
<dbReference type="SUPFAM" id="SSF48452">
    <property type="entry name" value="TPR-like"/>
    <property type="match status" value="1"/>
</dbReference>
<feature type="domain" description="Cns1/TTC4 wheel" evidence="7">
    <location>
        <begin position="311"/>
        <end position="420"/>
    </location>
</feature>
<comment type="similarity">
    <text evidence="3">Belongs to the TTC4 family.</text>
</comment>
<dbReference type="GO" id="GO:0005829">
    <property type="term" value="C:cytosol"/>
    <property type="evidence" value="ECO:0007669"/>
    <property type="project" value="TreeGrafter"/>
</dbReference>
<evidence type="ECO:0000259" key="7">
    <source>
        <dbReference type="Pfam" id="PF18972"/>
    </source>
</evidence>
<keyword evidence="9" id="KW-1185">Reference proteome</keyword>
<dbReference type="CDD" id="cd21381">
    <property type="entry name" value="CTWD_TTC4"/>
    <property type="match status" value="1"/>
</dbReference>
<dbReference type="GO" id="GO:0005634">
    <property type="term" value="C:nucleus"/>
    <property type="evidence" value="ECO:0007669"/>
    <property type="project" value="TreeGrafter"/>
</dbReference>
<organism evidence="8 9">
    <name type="scientific">Penicillium brevicompactum</name>
    <dbReference type="NCBI Taxonomy" id="5074"/>
    <lineage>
        <taxon>Eukaryota</taxon>
        <taxon>Fungi</taxon>
        <taxon>Dikarya</taxon>
        <taxon>Ascomycota</taxon>
        <taxon>Pezizomycotina</taxon>
        <taxon>Eurotiomycetes</taxon>
        <taxon>Eurotiomycetidae</taxon>
        <taxon>Eurotiales</taxon>
        <taxon>Aspergillaceae</taxon>
        <taxon>Penicillium</taxon>
    </lineage>
</organism>
<evidence type="ECO:0000256" key="2">
    <source>
        <dbReference type="ARBA" id="ARBA00022803"/>
    </source>
</evidence>
<dbReference type="SMART" id="SM00028">
    <property type="entry name" value="TPR"/>
    <property type="match status" value="3"/>
</dbReference>
<dbReference type="InterPro" id="IPR044059">
    <property type="entry name" value="Csn1/TTC4_wheel"/>
</dbReference>
<gene>
    <name evidence="8" type="ORF">N7541_006972</name>
</gene>
<evidence type="ECO:0000256" key="4">
    <source>
        <dbReference type="PROSITE-ProRule" id="PRU00339"/>
    </source>
</evidence>
<dbReference type="PANTHER" id="PTHR46035:SF1">
    <property type="entry name" value="TETRATRICOPEPTIDE REPEAT PROTEIN 4"/>
    <property type="match status" value="1"/>
</dbReference>
<keyword evidence="5" id="KW-0175">Coiled coil</keyword>
<feature type="coiled-coil region" evidence="5">
    <location>
        <begin position="243"/>
        <end position="277"/>
    </location>
</feature>